<dbReference type="GO" id="GO:0003684">
    <property type="term" value="F:damaged DNA binding"/>
    <property type="evidence" value="ECO:0007669"/>
    <property type="project" value="InterPro"/>
</dbReference>
<dbReference type="GO" id="GO:0003887">
    <property type="term" value="F:DNA-directed DNA polymerase activity"/>
    <property type="evidence" value="ECO:0007669"/>
    <property type="project" value="UniProtKB-UniRule"/>
</dbReference>
<dbReference type="NCBIfam" id="NF002848">
    <property type="entry name" value="PRK03103.1"/>
    <property type="match status" value="1"/>
</dbReference>
<dbReference type="RefSeq" id="WP_149679043.1">
    <property type="nucleotide sequence ID" value="NZ_FQZP01000034.1"/>
</dbReference>
<keyword evidence="10" id="KW-0238">DNA-binding</keyword>
<dbReference type="NCBIfam" id="NF002677">
    <property type="entry name" value="PRK02406.1"/>
    <property type="match status" value="1"/>
</dbReference>
<evidence type="ECO:0000313" key="13">
    <source>
        <dbReference type="Proteomes" id="UP000324781"/>
    </source>
</evidence>
<comment type="subcellular location">
    <subcellularLocation>
        <location evidence="10">Cytoplasm</location>
    </subcellularLocation>
</comment>
<organism evidence="12 13">
    <name type="scientific">Thermoclostridium caenicola</name>
    <dbReference type="NCBI Taxonomy" id="659425"/>
    <lineage>
        <taxon>Bacteria</taxon>
        <taxon>Bacillati</taxon>
        <taxon>Bacillota</taxon>
        <taxon>Clostridia</taxon>
        <taxon>Eubacteriales</taxon>
        <taxon>Oscillospiraceae</taxon>
        <taxon>Thermoclostridium</taxon>
    </lineage>
</organism>
<keyword evidence="8 10" id="KW-0239">DNA-directed DNA polymerase</keyword>
<evidence type="ECO:0000256" key="9">
    <source>
        <dbReference type="ARBA" id="ARBA00023204"/>
    </source>
</evidence>
<reference evidence="12 13" key="1">
    <citation type="submission" date="2016-11" db="EMBL/GenBank/DDBJ databases">
        <authorList>
            <person name="Varghese N."/>
            <person name="Submissions S."/>
        </authorList>
    </citation>
    <scope>NUCLEOTIDE SEQUENCE [LARGE SCALE GENOMIC DNA]</scope>
    <source>
        <strain evidence="12 13">DSM 19027</strain>
    </source>
</reference>
<feature type="binding site" evidence="10">
    <location>
        <position position="105"/>
    </location>
    <ligand>
        <name>Mg(2+)</name>
        <dbReference type="ChEBI" id="CHEBI:18420"/>
    </ligand>
</feature>
<keyword evidence="7 10" id="KW-0460">Magnesium</keyword>
<dbReference type="InterPro" id="IPR022880">
    <property type="entry name" value="DNApol_IV"/>
</dbReference>
<dbReference type="InterPro" id="IPR024728">
    <property type="entry name" value="PolY_HhH_motif"/>
</dbReference>
<evidence type="ECO:0000256" key="5">
    <source>
        <dbReference type="ARBA" id="ARBA00022723"/>
    </source>
</evidence>
<dbReference type="Gene3D" id="1.10.150.20">
    <property type="entry name" value="5' to 3' exonuclease, C-terminal subdomain"/>
    <property type="match status" value="1"/>
</dbReference>
<dbReference type="GO" id="GO:0000287">
    <property type="term" value="F:magnesium ion binding"/>
    <property type="evidence" value="ECO:0007669"/>
    <property type="project" value="UniProtKB-UniRule"/>
</dbReference>
<dbReference type="GO" id="GO:0006261">
    <property type="term" value="P:DNA-templated DNA replication"/>
    <property type="evidence" value="ECO:0007669"/>
    <property type="project" value="UniProtKB-UniRule"/>
</dbReference>
<dbReference type="HAMAP" id="MF_01113">
    <property type="entry name" value="DNApol_IV"/>
    <property type="match status" value="1"/>
</dbReference>
<evidence type="ECO:0000256" key="8">
    <source>
        <dbReference type="ARBA" id="ARBA00022932"/>
    </source>
</evidence>
<protein>
    <recommendedName>
        <fullName evidence="10">DNA polymerase IV</fullName>
        <shortName evidence="10">Pol IV</shortName>
        <ecNumber evidence="10">2.7.7.7</ecNumber>
    </recommendedName>
</protein>
<dbReference type="InterPro" id="IPR036775">
    <property type="entry name" value="DNA_pol_Y-fam_lit_finger_sf"/>
</dbReference>
<dbReference type="SUPFAM" id="SSF100879">
    <property type="entry name" value="Lesion bypass DNA polymerase (Y-family), little finger domain"/>
    <property type="match status" value="1"/>
</dbReference>
<dbReference type="SUPFAM" id="SSF56672">
    <property type="entry name" value="DNA/RNA polymerases"/>
    <property type="match status" value="1"/>
</dbReference>
<proteinExistence type="inferred from homology"/>
<keyword evidence="3 10" id="KW-0808">Transferase</keyword>
<evidence type="ECO:0000313" key="12">
    <source>
        <dbReference type="EMBL" id="SHJ24372.1"/>
    </source>
</evidence>
<dbReference type="EC" id="2.7.7.7" evidence="10"/>
<dbReference type="InterPro" id="IPR043128">
    <property type="entry name" value="Rev_trsase/Diguanyl_cyclase"/>
</dbReference>
<gene>
    <name evidence="10" type="primary">dinB</name>
    <name evidence="12" type="ORF">SAMN05444373_103424</name>
</gene>
<dbReference type="Proteomes" id="UP000324781">
    <property type="component" value="Unassembled WGS sequence"/>
</dbReference>
<dbReference type="Gene3D" id="3.40.1170.60">
    <property type="match status" value="1"/>
</dbReference>
<dbReference type="InterPro" id="IPR050116">
    <property type="entry name" value="DNA_polymerase-Y"/>
</dbReference>
<dbReference type="PANTHER" id="PTHR11076:SF35">
    <property type="entry name" value="DNA REPAIR PROTEIN HOMOLOG YOBH"/>
    <property type="match status" value="1"/>
</dbReference>
<evidence type="ECO:0000256" key="6">
    <source>
        <dbReference type="ARBA" id="ARBA00022763"/>
    </source>
</evidence>
<dbReference type="InterPro" id="IPR017961">
    <property type="entry name" value="DNA_pol_Y-fam_little_finger"/>
</dbReference>
<feature type="binding site" evidence="10">
    <location>
        <position position="9"/>
    </location>
    <ligand>
        <name>Mg(2+)</name>
        <dbReference type="ChEBI" id="CHEBI:18420"/>
    </ligand>
</feature>
<comment type="catalytic activity">
    <reaction evidence="10">
        <text>DNA(n) + a 2'-deoxyribonucleoside 5'-triphosphate = DNA(n+1) + diphosphate</text>
        <dbReference type="Rhea" id="RHEA:22508"/>
        <dbReference type="Rhea" id="RHEA-COMP:17339"/>
        <dbReference type="Rhea" id="RHEA-COMP:17340"/>
        <dbReference type="ChEBI" id="CHEBI:33019"/>
        <dbReference type="ChEBI" id="CHEBI:61560"/>
        <dbReference type="ChEBI" id="CHEBI:173112"/>
        <dbReference type="EC" id="2.7.7.7"/>
    </reaction>
</comment>
<dbReference type="Gene3D" id="3.30.70.270">
    <property type="match status" value="1"/>
</dbReference>
<keyword evidence="6 10" id="KW-0227">DNA damage</keyword>
<dbReference type="OrthoDB" id="9808813at2"/>
<name>A0A1M6HQ59_9FIRM</name>
<dbReference type="EMBL" id="FQZP01000034">
    <property type="protein sequence ID" value="SHJ24372.1"/>
    <property type="molecule type" value="Genomic_DNA"/>
</dbReference>
<dbReference type="PROSITE" id="PS50173">
    <property type="entry name" value="UMUC"/>
    <property type="match status" value="1"/>
</dbReference>
<dbReference type="GO" id="GO:0042276">
    <property type="term" value="P:error-prone translesion synthesis"/>
    <property type="evidence" value="ECO:0007669"/>
    <property type="project" value="TreeGrafter"/>
</dbReference>
<evidence type="ECO:0000256" key="3">
    <source>
        <dbReference type="ARBA" id="ARBA00022679"/>
    </source>
</evidence>
<evidence type="ECO:0000256" key="1">
    <source>
        <dbReference type="ARBA" id="ARBA00010945"/>
    </source>
</evidence>
<feature type="domain" description="UmuC" evidence="11">
    <location>
        <begin position="5"/>
        <end position="187"/>
    </location>
</feature>
<evidence type="ECO:0000259" key="11">
    <source>
        <dbReference type="PROSITE" id="PS50173"/>
    </source>
</evidence>
<keyword evidence="2 10" id="KW-0515">Mutator protein</keyword>
<comment type="subunit">
    <text evidence="10">Monomer.</text>
</comment>
<accession>A0A1M6HQ59</accession>
<dbReference type="GO" id="GO:0009432">
    <property type="term" value="P:SOS response"/>
    <property type="evidence" value="ECO:0007669"/>
    <property type="project" value="TreeGrafter"/>
</dbReference>
<feature type="site" description="Substrate discrimination" evidence="10">
    <location>
        <position position="14"/>
    </location>
</feature>
<dbReference type="Gene3D" id="3.30.1490.100">
    <property type="entry name" value="DNA polymerase, Y-family, little finger domain"/>
    <property type="match status" value="1"/>
</dbReference>
<dbReference type="FunFam" id="3.40.1170.60:FF:000003">
    <property type="entry name" value="DNA polymerase eta"/>
    <property type="match status" value="1"/>
</dbReference>
<keyword evidence="13" id="KW-1185">Reference proteome</keyword>
<comment type="similarity">
    <text evidence="1 10">Belongs to the DNA polymerase type-Y family.</text>
</comment>
<keyword evidence="10" id="KW-0235">DNA replication</keyword>
<sequence>MKRVVFLVDMNAFYISCETTRRPELAGIPAAVAGDPKKRSGIILAANYEARKYGVKTTMTVGEAQKRCPEIILVPPDHSFYEEKSRQVMELLSGYTPIIEQASIDEAWLDMTGCEILSGQPRAAAERIMADIRDKLDLMCSIGISENKFLAKMAAEMKKPMGITELWVHDVPEKLWPLDVKAMYGIGNKTAQLLANLNIRTIGELAKVDPAVLSEKLGKFAFEIHQKANGIDNDPVTPHSPDEMKSIGRSTTLPEDITDLEEARKVIMELSEEIAMSARRHNKKGRTVQITIKYSDFKTITRQTRISPTNLARDIMQAGFMLLEKNWNRFRPVRLLGISISGFEEDFCDQVSLFEQANIGHDRVKEEKLERTLDQLRLKYGLDKISRAALIKRDPS</sequence>
<feature type="active site" evidence="10">
    <location>
        <position position="106"/>
    </location>
</feature>
<dbReference type="AlphaFoldDB" id="A0A1M6HQ59"/>
<dbReference type="NCBIfam" id="NF002492">
    <property type="entry name" value="PRK01810.1"/>
    <property type="match status" value="1"/>
</dbReference>
<keyword evidence="5 10" id="KW-0479">Metal-binding</keyword>
<dbReference type="Pfam" id="PF11799">
    <property type="entry name" value="IMS_C"/>
    <property type="match status" value="1"/>
</dbReference>
<evidence type="ECO:0000256" key="4">
    <source>
        <dbReference type="ARBA" id="ARBA00022695"/>
    </source>
</evidence>
<evidence type="ECO:0000256" key="2">
    <source>
        <dbReference type="ARBA" id="ARBA00022457"/>
    </source>
</evidence>
<dbReference type="PANTHER" id="PTHR11076">
    <property type="entry name" value="DNA REPAIR POLYMERASE UMUC / TRANSFERASE FAMILY MEMBER"/>
    <property type="match status" value="1"/>
</dbReference>
<dbReference type="GO" id="GO:0005829">
    <property type="term" value="C:cytosol"/>
    <property type="evidence" value="ECO:0007669"/>
    <property type="project" value="TreeGrafter"/>
</dbReference>
<evidence type="ECO:0000256" key="10">
    <source>
        <dbReference type="HAMAP-Rule" id="MF_01113"/>
    </source>
</evidence>
<evidence type="ECO:0000256" key="7">
    <source>
        <dbReference type="ARBA" id="ARBA00022842"/>
    </source>
</evidence>
<dbReference type="InterPro" id="IPR001126">
    <property type="entry name" value="UmuC"/>
</dbReference>
<keyword evidence="4 10" id="KW-0548">Nucleotidyltransferase</keyword>
<dbReference type="Pfam" id="PF00817">
    <property type="entry name" value="IMS"/>
    <property type="match status" value="1"/>
</dbReference>
<dbReference type="Pfam" id="PF11798">
    <property type="entry name" value="IMS_HHH"/>
    <property type="match status" value="1"/>
</dbReference>
<dbReference type="InterPro" id="IPR043502">
    <property type="entry name" value="DNA/RNA_pol_sf"/>
</dbReference>
<dbReference type="CDD" id="cd03586">
    <property type="entry name" value="PolY_Pol_IV_kappa"/>
    <property type="match status" value="1"/>
</dbReference>
<dbReference type="GO" id="GO:0006281">
    <property type="term" value="P:DNA repair"/>
    <property type="evidence" value="ECO:0007669"/>
    <property type="project" value="UniProtKB-UniRule"/>
</dbReference>
<comment type="function">
    <text evidence="10">Poorly processive, error-prone DNA polymerase involved in untargeted mutagenesis. Copies undamaged DNA at stalled replication forks, which arise in vivo from mismatched or misaligned primer ends. These misaligned primers can be extended by PolIV. Exhibits no 3'-5' exonuclease (proofreading) activity. May be involved in translesional synthesis, in conjunction with the beta clamp from PolIII.</text>
</comment>
<comment type="cofactor">
    <cofactor evidence="10">
        <name>Mg(2+)</name>
        <dbReference type="ChEBI" id="CHEBI:18420"/>
    </cofactor>
    <text evidence="10">Binds 2 magnesium ions per subunit.</text>
</comment>
<keyword evidence="9 10" id="KW-0234">DNA repair</keyword>
<keyword evidence="10" id="KW-0963">Cytoplasm</keyword>